<dbReference type="Gene3D" id="3.90.700.10">
    <property type="entry name" value="Succinate dehydrogenase/fumarate reductase flavoprotein, catalytic domain"/>
    <property type="match status" value="1"/>
</dbReference>
<keyword evidence="2 5" id="KW-0285">Flavoprotein</keyword>
<evidence type="ECO:0000259" key="6">
    <source>
        <dbReference type="Pfam" id="PF00890"/>
    </source>
</evidence>
<comment type="similarity">
    <text evidence="5">Belongs to the FAD-dependent oxidoreductase 2 family. FRD/SDH subfamily.</text>
</comment>
<organism evidence="7 8">
    <name type="scientific">Anaerosolibacter carboniphilus</name>
    <dbReference type="NCBI Taxonomy" id="1417629"/>
    <lineage>
        <taxon>Bacteria</taxon>
        <taxon>Bacillati</taxon>
        <taxon>Bacillota</taxon>
        <taxon>Clostridia</taxon>
        <taxon>Peptostreptococcales</taxon>
        <taxon>Thermotaleaceae</taxon>
        <taxon>Anaerosolibacter</taxon>
    </lineage>
</organism>
<comment type="caution">
    <text evidence="7">The sequence shown here is derived from an EMBL/GenBank/DDBJ whole genome shotgun (WGS) entry which is preliminary data.</text>
</comment>
<feature type="domain" description="FAD-dependent oxidoreductase 2 FAD-binding" evidence="6">
    <location>
        <begin position="40"/>
        <end position="450"/>
    </location>
</feature>
<dbReference type="SUPFAM" id="SSF56425">
    <property type="entry name" value="Succinate dehydrogenase/fumarate reductase flavoprotein, catalytic domain"/>
    <property type="match status" value="1"/>
</dbReference>
<dbReference type="InterPro" id="IPR003953">
    <property type="entry name" value="FAD-dep_OxRdtase_2_FAD-bd"/>
</dbReference>
<feature type="chain" id="PRO_5033105102" evidence="5">
    <location>
        <begin position="26"/>
        <end position="468"/>
    </location>
</feature>
<dbReference type="RefSeq" id="WP_207726975.1">
    <property type="nucleotide sequence ID" value="NZ_JACHEN010000013.1"/>
</dbReference>
<dbReference type="PRINTS" id="PR00368">
    <property type="entry name" value="FADPNR"/>
</dbReference>
<evidence type="ECO:0000256" key="5">
    <source>
        <dbReference type="RuleBase" id="RU366062"/>
    </source>
</evidence>
<keyword evidence="3 5" id="KW-0274">FAD</keyword>
<keyword evidence="4 5" id="KW-0560">Oxidoreductase</keyword>
<dbReference type="InterPro" id="IPR050315">
    <property type="entry name" value="FAD-oxidoreductase_2"/>
</dbReference>
<proteinExistence type="inferred from homology"/>
<keyword evidence="8" id="KW-1185">Reference proteome</keyword>
<dbReference type="InterPro" id="IPR010960">
    <property type="entry name" value="Flavocytochrome_c"/>
</dbReference>
<dbReference type="InterPro" id="IPR027477">
    <property type="entry name" value="Succ_DH/fumarate_Rdtase_cat_sf"/>
</dbReference>
<dbReference type="GO" id="GO:0010181">
    <property type="term" value="F:FMN binding"/>
    <property type="evidence" value="ECO:0007669"/>
    <property type="project" value="InterPro"/>
</dbReference>
<evidence type="ECO:0000256" key="3">
    <source>
        <dbReference type="ARBA" id="ARBA00022827"/>
    </source>
</evidence>
<dbReference type="NCBIfam" id="TIGR01813">
    <property type="entry name" value="flavo_cyto_c"/>
    <property type="match status" value="1"/>
</dbReference>
<evidence type="ECO:0000256" key="4">
    <source>
        <dbReference type="ARBA" id="ARBA00023002"/>
    </source>
</evidence>
<evidence type="ECO:0000313" key="8">
    <source>
        <dbReference type="Proteomes" id="UP000579281"/>
    </source>
</evidence>
<dbReference type="PROSITE" id="PS51257">
    <property type="entry name" value="PROKAR_LIPOPROTEIN"/>
    <property type="match status" value="1"/>
</dbReference>
<dbReference type="InterPro" id="IPR036188">
    <property type="entry name" value="FAD/NAD-bd_sf"/>
</dbReference>
<reference evidence="7 8" key="1">
    <citation type="submission" date="2020-08" db="EMBL/GenBank/DDBJ databases">
        <title>Genomic Encyclopedia of Type Strains, Phase IV (KMG-IV): sequencing the most valuable type-strain genomes for metagenomic binning, comparative biology and taxonomic classification.</title>
        <authorList>
            <person name="Goeker M."/>
        </authorList>
    </citation>
    <scope>NUCLEOTIDE SEQUENCE [LARGE SCALE GENOMIC DNA]</scope>
    <source>
        <strain evidence="7 8">DSM 103526</strain>
    </source>
</reference>
<dbReference type="SUPFAM" id="SSF51905">
    <property type="entry name" value="FAD/NAD(P)-binding domain"/>
    <property type="match status" value="1"/>
</dbReference>
<accession>A0A841L1C9</accession>
<dbReference type="Proteomes" id="UP000579281">
    <property type="component" value="Unassembled WGS sequence"/>
</dbReference>
<dbReference type="Pfam" id="PF00890">
    <property type="entry name" value="FAD_binding_2"/>
    <property type="match status" value="1"/>
</dbReference>
<name>A0A841L1C9_9FIRM</name>
<evidence type="ECO:0000313" key="7">
    <source>
        <dbReference type="EMBL" id="MBB6216189.1"/>
    </source>
</evidence>
<evidence type="ECO:0000256" key="2">
    <source>
        <dbReference type="ARBA" id="ARBA00022630"/>
    </source>
</evidence>
<evidence type="ECO:0000256" key="1">
    <source>
        <dbReference type="ARBA" id="ARBA00001974"/>
    </source>
</evidence>
<dbReference type="GO" id="GO:0033765">
    <property type="term" value="F:steroid dehydrogenase activity, acting on the CH-CH group of donors"/>
    <property type="evidence" value="ECO:0007669"/>
    <property type="project" value="UniProtKB-ARBA"/>
</dbReference>
<comment type="cofactor">
    <cofactor evidence="1">
        <name>FAD</name>
        <dbReference type="ChEBI" id="CHEBI:57692"/>
    </cofactor>
</comment>
<dbReference type="PANTHER" id="PTHR43400:SF7">
    <property type="entry name" value="FAD-DEPENDENT OXIDOREDUCTASE 2 FAD BINDING DOMAIN-CONTAINING PROTEIN"/>
    <property type="match status" value="1"/>
</dbReference>
<sequence>MRRIGIAMMLIVVLMVSMLTGCATPASQPQTPTSKDITTDILVIGGGGAGLTSAITAAENGANVILVEKMPAVGGNTIISATGITASDTKLHEEAGLPFTVEDHIKKTMETGKGLADEALVKILAENSSAAYDWLVSLGLSFKIQSPEEPFWIIPTEGHYGAQLVKAFQAEAGKYKNLEIKVNTKATELIVEDGKVVGAKVEGEGGTYAIKAKAVVLATGGLNNAPEMIAEYNSNYKGINAEMTTPGPTGDGIKMAVAVGAQLKDMEYFQMRPLSANGHWYKEIIVNEEGKGGILVNKKAERFVDETMKPWDLGAEILKQEDRMAYIIFDTDVYNTKDGKKAVEQGKGVKADTIEDLAAQLGLDAAVLKATVDAYNGGQDPFNRKTMGKVTVGPFYGVKTLPSSHYTMGGIAINENAQVLNNDGNVIEGLYAAGEVVGGLYGAGRVAGNNTLDDIVFGKIAANHAVGK</sequence>
<dbReference type="Gene3D" id="3.50.50.60">
    <property type="entry name" value="FAD/NAD(P)-binding domain"/>
    <property type="match status" value="1"/>
</dbReference>
<dbReference type="AlphaFoldDB" id="A0A841L1C9"/>
<feature type="signal peptide" evidence="5">
    <location>
        <begin position="1"/>
        <end position="25"/>
    </location>
</feature>
<keyword evidence="5" id="KW-0732">Signal</keyword>
<dbReference type="EMBL" id="JACHEN010000013">
    <property type="protein sequence ID" value="MBB6216189.1"/>
    <property type="molecule type" value="Genomic_DNA"/>
</dbReference>
<protein>
    <submittedName>
        <fullName evidence="7">Flavocytochrome c</fullName>
    </submittedName>
</protein>
<gene>
    <name evidence="7" type="ORF">HNQ80_002288</name>
</gene>
<dbReference type="PANTHER" id="PTHR43400">
    <property type="entry name" value="FUMARATE REDUCTASE"/>
    <property type="match status" value="1"/>
</dbReference>